<feature type="coiled-coil region" evidence="1">
    <location>
        <begin position="123"/>
        <end position="157"/>
    </location>
</feature>
<organism evidence="4 5">
    <name type="scientific">Salinibacillus xinjiangensis</name>
    <dbReference type="NCBI Taxonomy" id="1229268"/>
    <lineage>
        <taxon>Bacteria</taxon>
        <taxon>Bacillati</taxon>
        <taxon>Bacillota</taxon>
        <taxon>Bacilli</taxon>
        <taxon>Bacillales</taxon>
        <taxon>Bacillaceae</taxon>
        <taxon>Salinibacillus</taxon>
    </lineage>
</organism>
<evidence type="ECO:0000313" key="5">
    <source>
        <dbReference type="Proteomes" id="UP000480185"/>
    </source>
</evidence>
<dbReference type="Gene3D" id="1.10.4030.10">
    <property type="entry name" value="Porin chaperone SurA, peptide-binding domain"/>
    <property type="match status" value="1"/>
</dbReference>
<dbReference type="OrthoDB" id="4775280at2"/>
<reference evidence="4 5" key="1">
    <citation type="submission" date="2019-11" db="EMBL/GenBank/DDBJ databases">
        <authorList>
            <person name="Li J."/>
        </authorList>
    </citation>
    <scope>NUCLEOTIDE SEQUENCE [LARGE SCALE GENOMIC DNA]</scope>
    <source>
        <strain evidence="4 5">J4</strain>
    </source>
</reference>
<dbReference type="Proteomes" id="UP000480185">
    <property type="component" value="Unassembled WGS sequence"/>
</dbReference>
<dbReference type="InterPro" id="IPR027304">
    <property type="entry name" value="Trigger_fact/SurA_dom_sf"/>
</dbReference>
<keyword evidence="5" id="KW-1185">Reference proteome</keyword>
<keyword evidence="4" id="KW-0413">Isomerase</keyword>
<sequence>MRSECILLKKLITLSLLSLLLFSLAACSDDKKEETQESETEKTEEQGQQEEAKKQQVEPDKTVAKVNGEELKGSEYNMWYQQVQMTFMQQGMDPSSEESAKKLKQATLDQLVGQELLVQEAKEKGYEADEEKVNEQLKKQKEQFDSEEKFKEALKKQGLTVEKLKADFADQMATDEYIKKEVEIEEPTDKEIQDFFDQYKEMSKKEVKLADVKEQIVSTLKRQKRNEALGKLIEQLKKDNEVEILI</sequence>
<proteinExistence type="predicted"/>
<dbReference type="Pfam" id="PF13624">
    <property type="entry name" value="SurA_N_3"/>
    <property type="match status" value="1"/>
</dbReference>
<keyword evidence="1" id="KW-0175">Coiled coil</keyword>
<dbReference type="SUPFAM" id="SSF109998">
    <property type="entry name" value="Triger factor/SurA peptide-binding domain-like"/>
    <property type="match status" value="1"/>
</dbReference>
<evidence type="ECO:0000256" key="3">
    <source>
        <dbReference type="SAM" id="SignalP"/>
    </source>
</evidence>
<gene>
    <name evidence="4" type="ORF">GH754_02130</name>
</gene>
<keyword evidence="3" id="KW-0732">Signal</keyword>
<feature type="chain" id="PRO_5026359944" evidence="3">
    <location>
        <begin position="26"/>
        <end position="246"/>
    </location>
</feature>
<dbReference type="PANTHER" id="PTHR47245">
    <property type="entry name" value="PEPTIDYLPROLYL ISOMERASE"/>
    <property type="match status" value="1"/>
</dbReference>
<comment type="caution">
    <text evidence="4">The sequence shown here is derived from an EMBL/GenBank/DDBJ whole genome shotgun (WGS) entry which is preliminary data.</text>
</comment>
<protein>
    <submittedName>
        <fullName evidence="4">Peptidylprolyl isomerase</fullName>
    </submittedName>
</protein>
<dbReference type="EMBL" id="WJNH01000001">
    <property type="protein sequence ID" value="MRG85121.1"/>
    <property type="molecule type" value="Genomic_DNA"/>
</dbReference>
<accession>A0A6G1X2A7</accession>
<feature type="region of interest" description="Disordered" evidence="2">
    <location>
        <begin position="30"/>
        <end position="68"/>
    </location>
</feature>
<evidence type="ECO:0000313" key="4">
    <source>
        <dbReference type="EMBL" id="MRG85121.1"/>
    </source>
</evidence>
<dbReference type="PANTHER" id="PTHR47245:SF2">
    <property type="entry name" value="PEPTIDYL-PROLYL CIS-TRANS ISOMERASE HP_0175-RELATED"/>
    <property type="match status" value="1"/>
</dbReference>
<dbReference type="InterPro" id="IPR050245">
    <property type="entry name" value="PrsA_foldase"/>
</dbReference>
<evidence type="ECO:0000256" key="2">
    <source>
        <dbReference type="SAM" id="MobiDB-lite"/>
    </source>
</evidence>
<dbReference type="GO" id="GO:0016853">
    <property type="term" value="F:isomerase activity"/>
    <property type="evidence" value="ECO:0007669"/>
    <property type="project" value="UniProtKB-KW"/>
</dbReference>
<name>A0A6G1X2A7_9BACI</name>
<dbReference type="AlphaFoldDB" id="A0A6G1X2A7"/>
<feature type="signal peptide" evidence="3">
    <location>
        <begin position="1"/>
        <end position="25"/>
    </location>
</feature>
<evidence type="ECO:0000256" key="1">
    <source>
        <dbReference type="SAM" id="Coils"/>
    </source>
</evidence>